<evidence type="ECO:0000256" key="4">
    <source>
        <dbReference type="ARBA" id="ARBA00022452"/>
    </source>
</evidence>
<comment type="subcellular location">
    <subcellularLocation>
        <location evidence="1">Cell outer membrane</location>
        <topology evidence="1">Multi-pass membrane protein</topology>
    </subcellularLocation>
</comment>
<accession>A0ABR9AIW9</accession>
<protein>
    <submittedName>
        <fullName evidence="19">SLBB domain-containing protein</fullName>
    </submittedName>
</protein>
<dbReference type="Gene3D" id="3.10.560.10">
    <property type="entry name" value="Outer membrane lipoprotein wza domain like"/>
    <property type="match status" value="6"/>
</dbReference>
<feature type="region of interest" description="Disordered" evidence="15">
    <location>
        <begin position="665"/>
        <end position="695"/>
    </location>
</feature>
<keyword evidence="13" id="KW-0998">Cell outer membrane</keyword>
<feature type="domain" description="Soluble ligand binding" evidence="17">
    <location>
        <begin position="245"/>
        <end position="293"/>
    </location>
</feature>
<evidence type="ECO:0000256" key="13">
    <source>
        <dbReference type="ARBA" id="ARBA00023237"/>
    </source>
</evidence>
<keyword evidence="20" id="KW-1185">Reference proteome</keyword>
<dbReference type="Pfam" id="PF10531">
    <property type="entry name" value="SLBB"/>
    <property type="match status" value="4"/>
</dbReference>
<keyword evidence="10" id="KW-0626">Porin</keyword>
<organism evidence="19 20">
    <name type="scientific">Echinicola arenosa</name>
    <dbReference type="NCBI Taxonomy" id="2774144"/>
    <lineage>
        <taxon>Bacteria</taxon>
        <taxon>Pseudomonadati</taxon>
        <taxon>Bacteroidota</taxon>
        <taxon>Cytophagia</taxon>
        <taxon>Cytophagales</taxon>
        <taxon>Cyclobacteriaceae</taxon>
        <taxon>Echinicola</taxon>
    </lineage>
</organism>
<keyword evidence="14" id="KW-0449">Lipoprotein</keyword>
<dbReference type="RefSeq" id="WP_192009521.1">
    <property type="nucleotide sequence ID" value="NZ_JACYTQ010000002.1"/>
</dbReference>
<evidence type="ECO:0000256" key="3">
    <source>
        <dbReference type="ARBA" id="ARBA00022448"/>
    </source>
</evidence>
<keyword evidence="4" id="KW-1134">Transmembrane beta strand</keyword>
<evidence type="ECO:0000313" key="19">
    <source>
        <dbReference type="EMBL" id="MBD8488665.1"/>
    </source>
</evidence>
<comment type="caution">
    <text evidence="19">The sequence shown here is derived from an EMBL/GenBank/DDBJ whole genome shotgun (WGS) entry which is preliminary data.</text>
</comment>
<proteinExistence type="inferred from homology"/>
<evidence type="ECO:0000259" key="18">
    <source>
        <dbReference type="Pfam" id="PF22461"/>
    </source>
</evidence>
<gene>
    <name evidence="19" type="ORF">IFO69_07915</name>
</gene>
<evidence type="ECO:0000259" key="17">
    <source>
        <dbReference type="Pfam" id="PF10531"/>
    </source>
</evidence>
<dbReference type="InterPro" id="IPR003715">
    <property type="entry name" value="Poly_export_N"/>
</dbReference>
<evidence type="ECO:0000259" key="16">
    <source>
        <dbReference type="Pfam" id="PF02563"/>
    </source>
</evidence>
<evidence type="ECO:0000256" key="1">
    <source>
        <dbReference type="ARBA" id="ARBA00004571"/>
    </source>
</evidence>
<evidence type="ECO:0000256" key="6">
    <source>
        <dbReference type="ARBA" id="ARBA00022692"/>
    </source>
</evidence>
<dbReference type="InterPro" id="IPR019554">
    <property type="entry name" value="Soluble_ligand-bd"/>
</dbReference>
<evidence type="ECO:0000256" key="14">
    <source>
        <dbReference type="ARBA" id="ARBA00023288"/>
    </source>
</evidence>
<dbReference type="EMBL" id="JACYTQ010000002">
    <property type="protein sequence ID" value="MBD8488665.1"/>
    <property type="molecule type" value="Genomic_DNA"/>
</dbReference>
<name>A0ABR9AIW9_9BACT</name>
<sequence length="869" mass="96782">MIRFLKWAIPGFLLGLILVFVSAPESSAQSIPDISSIKVDELSDAQLRQLVSRATSSGLSKTELLEMARMRGMSTIELEKLQDRLENLDSVPTTMKSSTTASKREPREQANLNEIIQGIFTNQEEMDEEEVLQPYFGLDLFYQKERKLTFEPSLNLATPQNYVLGPGDLVYVDVYGASEHYYESTITPEGKLILDNIGPISISGLSISEATKVIKNRLAQFYAEMQGANPSTFLQVSLGNVRSIKVHMVGELRLPGTFTLSAFSTVFNALYAAGGPNQNGTMRNIKVVRNNRQVAVVDAYDFLVNGKANMGFQLMDQDVILVEPYESRVQLEGAVKRPLIFEVKEGETFQDVLSYAGGFADQAYTERVNVTRLTDKEKAVSDVYAGQFGIFTVKGGDRYTVGTILDRYKNRVQIKGAVFREGNYALTDGLTLSTLIERAEGLKGDAYLKRASIIRTHEDLTTSVIQVDLNQVMAGGSNVMLKPDDIIRISSIYDLKDEYYLKISGEVRDPGIYPFSDGMTVEDLIVNAGGFKESASTSDIEVARRLSNEENGEIAELIPVNVEGDLSINESSVILKPFDNVIIRRKPNFALEKVVMIEGQVNAPGEFALRAAEERISDVISRAGGLTKYAYPKGATLIRRTEYFNTESERIRRQKNMDQLLERLETEATDPSEAQSRQKSRLEQESGRANLEQQKSDLITKARQETLQEITQGEGQTSIKIKETEAIAIDLQAIMDNPYSKYDLILEEGDIISVPKQLQTVRMRGDVIYPTTVRFENNRSMKYYIDRAGGFDNRAKKKRTYVVYANGEVARTKGFLFFKSFPNVEPGSEVIVPSKGPRTPLRVGEIIGLTSGLATLVLVITQINNNSGN</sequence>
<evidence type="ECO:0000256" key="11">
    <source>
        <dbReference type="ARBA" id="ARBA00023136"/>
    </source>
</evidence>
<keyword evidence="6" id="KW-0812">Transmembrane</keyword>
<feature type="domain" description="Soluble ligand binding" evidence="17">
    <location>
        <begin position="329"/>
        <end position="373"/>
    </location>
</feature>
<dbReference type="Pfam" id="PF22461">
    <property type="entry name" value="SLBB_2"/>
    <property type="match status" value="1"/>
</dbReference>
<dbReference type="InterPro" id="IPR049712">
    <property type="entry name" value="Poly_export"/>
</dbReference>
<evidence type="ECO:0000256" key="5">
    <source>
        <dbReference type="ARBA" id="ARBA00022597"/>
    </source>
</evidence>
<evidence type="ECO:0000256" key="15">
    <source>
        <dbReference type="SAM" id="MobiDB-lite"/>
    </source>
</evidence>
<feature type="domain" description="Polysaccharide export protein N-terminal" evidence="16">
    <location>
        <begin position="158"/>
        <end position="224"/>
    </location>
</feature>
<keyword evidence="7" id="KW-0732">Signal</keyword>
<feature type="domain" description="Soluble ligand binding" evidence="17">
    <location>
        <begin position="594"/>
        <end position="640"/>
    </location>
</feature>
<keyword evidence="3" id="KW-0813">Transport</keyword>
<evidence type="ECO:0000313" key="20">
    <source>
        <dbReference type="Proteomes" id="UP000647133"/>
    </source>
</evidence>
<evidence type="ECO:0000256" key="7">
    <source>
        <dbReference type="ARBA" id="ARBA00022729"/>
    </source>
</evidence>
<dbReference type="Pfam" id="PF02563">
    <property type="entry name" value="Poly_export"/>
    <property type="match status" value="1"/>
</dbReference>
<evidence type="ECO:0000256" key="12">
    <source>
        <dbReference type="ARBA" id="ARBA00023139"/>
    </source>
</evidence>
<feature type="domain" description="Soluble ligand binding" evidence="17">
    <location>
        <begin position="502"/>
        <end position="551"/>
    </location>
</feature>
<dbReference type="Proteomes" id="UP000647133">
    <property type="component" value="Unassembled WGS sequence"/>
</dbReference>
<dbReference type="PANTHER" id="PTHR33619:SF3">
    <property type="entry name" value="POLYSACCHARIDE EXPORT PROTEIN GFCE-RELATED"/>
    <property type="match status" value="1"/>
</dbReference>
<dbReference type="InterPro" id="IPR054765">
    <property type="entry name" value="SLBB_dom"/>
</dbReference>
<keyword evidence="8" id="KW-0625">Polysaccharide transport</keyword>
<keyword evidence="12" id="KW-0564">Palmitate</keyword>
<keyword evidence="11" id="KW-0472">Membrane</keyword>
<evidence type="ECO:0000256" key="2">
    <source>
        <dbReference type="ARBA" id="ARBA00009450"/>
    </source>
</evidence>
<evidence type="ECO:0000256" key="8">
    <source>
        <dbReference type="ARBA" id="ARBA00023047"/>
    </source>
</evidence>
<comment type="similarity">
    <text evidence="2">Belongs to the BexD/CtrA/VexA family.</text>
</comment>
<evidence type="ECO:0000256" key="10">
    <source>
        <dbReference type="ARBA" id="ARBA00023114"/>
    </source>
</evidence>
<evidence type="ECO:0000256" key="9">
    <source>
        <dbReference type="ARBA" id="ARBA00023065"/>
    </source>
</evidence>
<keyword evidence="5" id="KW-0762">Sugar transport</keyword>
<dbReference type="PANTHER" id="PTHR33619">
    <property type="entry name" value="POLYSACCHARIDE EXPORT PROTEIN GFCE-RELATED"/>
    <property type="match status" value="1"/>
</dbReference>
<keyword evidence="9" id="KW-0406">Ion transport</keyword>
<feature type="domain" description="SLBB" evidence="18">
    <location>
        <begin position="411"/>
        <end position="489"/>
    </location>
</feature>
<reference evidence="19 20" key="1">
    <citation type="submission" date="2020-09" db="EMBL/GenBank/DDBJ databases">
        <title>Echinicola sp. CAU 1574 isolated from sand of Sido Beach.</title>
        <authorList>
            <person name="Kim W."/>
        </authorList>
    </citation>
    <scope>NUCLEOTIDE SEQUENCE [LARGE SCALE GENOMIC DNA]</scope>
    <source>
        <strain evidence="19 20">CAU 1574</strain>
    </source>
</reference>